<dbReference type="PANTHER" id="PTHR37314:SF4">
    <property type="entry name" value="UPF0700 TRANSMEMBRANE PROTEIN YOAK"/>
    <property type="match status" value="1"/>
</dbReference>
<feature type="transmembrane region" description="Helical" evidence="1">
    <location>
        <begin position="196"/>
        <end position="216"/>
    </location>
</feature>
<protein>
    <submittedName>
        <fullName evidence="2">YoaK family protein</fullName>
    </submittedName>
</protein>
<sequence>MPLDHLQRLTSRHRTRSSNRQLGALLAFVAGAVNAGGFLAVQRYTSHMTGIISGIADDLAIGELRLALSALATLLSFVAGAACTTLLINWARRRQLQGKYALPLLVEALLLLGFGLVGAHLRGLPQLLVPTAVLLLCFIMGLQNAMVTKISQAEIRTTHMTGVVTDIGIELGRLLYWNRSRERNAVHRVQANRDRLGIHLLILSLFFVGGLAGALAFKHLGFSATLPFAFALILVASPPLWQDLRAARRHRTAPASPAAHE</sequence>
<name>A0ABV0GLH0_9BURK</name>
<evidence type="ECO:0000313" key="3">
    <source>
        <dbReference type="Proteomes" id="UP001462640"/>
    </source>
</evidence>
<evidence type="ECO:0000313" key="2">
    <source>
        <dbReference type="EMBL" id="MEO3715916.1"/>
    </source>
</evidence>
<keyword evidence="1" id="KW-1133">Transmembrane helix</keyword>
<dbReference type="RefSeq" id="WP_347613668.1">
    <property type="nucleotide sequence ID" value="NZ_JBDPZC010000026.1"/>
</dbReference>
<dbReference type="Pfam" id="PF06912">
    <property type="entry name" value="DUF1275"/>
    <property type="match status" value="1"/>
</dbReference>
<dbReference type="Proteomes" id="UP001462640">
    <property type="component" value="Unassembled WGS sequence"/>
</dbReference>
<proteinExistence type="predicted"/>
<feature type="transmembrane region" description="Helical" evidence="1">
    <location>
        <begin position="222"/>
        <end position="241"/>
    </location>
</feature>
<feature type="transmembrane region" description="Helical" evidence="1">
    <location>
        <begin position="100"/>
        <end position="121"/>
    </location>
</feature>
<feature type="transmembrane region" description="Helical" evidence="1">
    <location>
        <begin position="66"/>
        <end position="88"/>
    </location>
</feature>
<organism evidence="2 3">
    <name type="scientific">Roseateles flavus</name>
    <dbReference type="NCBI Taxonomy" id="3149041"/>
    <lineage>
        <taxon>Bacteria</taxon>
        <taxon>Pseudomonadati</taxon>
        <taxon>Pseudomonadota</taxon>
        <taxon>Betaproteobacteria</taxon>
        <taxon>Burkholderiales</taxon>
        <taxon>Sphaerotilaceae</taxon>
        <taxon>Roseateles</taxon>
    </lineage>
</organism>
<accession>A0ABV0GLH0</accession>
<evidence type="ECO:0000256" key="1">
    <source>
        <dbReference type="SAM" id="Phobius"/>
    </source>
</evidence>
<keyword evidence="1" id="KW-0812">Transmembrane</keyword>
<keyword evidence="1" id="KW-0472">Membrane</keyword>
<feature type="transmembrane region" description="Helical" evidence="1">
    <location>
        <begin position="127"/>
        <end position="147"/>
    </location>
</feature>
<keyword evidence="3" id="KW-1185">Reference proteome</keyword>
<comment type="caution">
    <text evidence="2">The sequence shown here is derived from an EMBL/GenBank/DDBJ whole genome shotgun (WGS) entry which is preliminary data.</text>
</comment>
<gene>
    <name evidence="2" type="ORF">ABDJ40_24340</name>
</gene>
<dbReference type="InterPro" id="IPR010699">
    <property type="entry name" value="DUF1275"/>
</dbReference>
<dbReference type="PANTHER" id="PTHR37314">
    <property type="entry name" value="SLR0142 PROTEIN"/>
    <property type="match status" value="1"/>
</dbReference>
<dbReference type="EMBL" id="JBDPZC010000026">
    <property type="protein sequence ID" value="MEO3715916.1"/>
    <property type="molecule type" value="Genomic_DNA"/>
</dbReference>
<reference evidence="2 3" key="1">
    <citation type="submission" date="2024-05" db="EMBL/GenBank/DDBJ databases">
        <title>Roseateles sp. 2.12 16S ribosomal RNA gene Genome sequencing and assembly.</title>
        <authorList>
            <person name="Woo H."/>
        </authorList>
    </citation>
    <scope>NUCLEOTIDE SEQUENCE [LARGE SCALE GENOMIC DNA]</scope>
    <source>
        <strain evidence="2 3">2.12</strain>
    </source>
</reference>
<feature type="transmembrane region" description="Helical" evidence="1">
    <location>
        <begin position="21"/>
        <end position="41"/>
    </location>
</feature>